<feature type="compositionally biased region" description="Basic and acidic residues" evidence="1">
    <location>
        <begin position="1285"/>
        <end position="1298"/>
    </location>
</feature>
<evidence type="ECO:0000313" key="2">
    <source>
        <dbReference type="EMBL" id="KFG63777.1"/>
    </source>
</evidence>
<evidence type="ECO:0000256" key="1">
    <source>
        <dbReference type="SAM" id="MobiDB-lite"/>
    </source>
</evidence>
<feature type="compositionally biased region" description="Low complexity" evidence="1">
    <location>
        <begin position="1046"/>
        <end position="1057"/>
    </location>
</feature>
<feature type="compositionally biased region" description="Low complexity" evidence="1">
    <location>
        <begin position="1164"/>
        <end position="1176"/>
    </location>
</feature>
<dbReference type="PANTHER" id="PTHR24216:SF65">
    <property type="entry name" value="PAXILLIN-LIKE PROTEIN 1"/>
    <property type="match status" value="1"/>
</dbReference>
<dbReference type="Proteomes" id="UP000028834">
    <property type="component" value="Unassembled WGS sequence"/>
</dbReference>
<organism evidence="2 3">
    <name type="scientific">Toxoplasma gondii RUB</name>
    <dbReference type="NCBI Taxonomy" id="935652"/>
    <lineage>
        <taxon>Eukaryota</taxon>
        <taxon>Sar</taxon>
        <taxon>Alveolata</taxon>
        <taxon>Apicomplexa</taxon>
        <taxon>Conoidasida</taxon>
        <taxon>Coccidia</taxon>
        <taxon>Eucoccidiorida</taxon>
        <taxon>Eimeriorina</taxon>
        <taxon>Sarcocystidae</taxon>
        <taxon>Toxoplasma</taxon>
    </lineage>
</organism>
<feature type="region of interest" description="Disordered" evidence="1">
    <location>
        <begin position="992"/>
        <end position="1032"/>
    </location>
</feature>
<feature type="region of interest" description="Disordered" evidence="1">
    <location>
        <begin position="1140"/>
        <end position="1176"/>
    </location>
</feature>
<sequence length="1489" mass="160958">MAGDLVSFLSAAGDEILILIHLFLHSSQTSQAPSAPSLPSVSSLSTPAVPPSSHSHLSHHSFLPSSVHLSSPSSSLDRQSFSPASSFTTLCPLAPLSLASRPLLRLLSDASAASWTLTLPLPHFFLPSSVSAFCPSAAAGALAPASQLSLVSPALPSKRHWEEGDTEAAAARPQGEEGQGRRGAVSSPARPKGWRQQPGNLPSTGDTKECEDFVDRHREDPGGEEANDGDRRGRSPGVRPPDRSSQTDYSPANQDEVYGYLREAAASAASAARGQSPVARLAVADVDRTSATRQRGETESERLSSRPPSSVLVAFEHPAGTPGTGVRTPYTPYSLCCYVRNLEFHWRRFSRRAGAFPMHANACRSRPLSEYFSSRRKEDSRRFPKNGHPRERTHSTEIPERVQSRAPPPDASLLLSSSGTWLVLVLTNSVAHPLLSLWRLPSSSSSLSPSSPSLSPSSSSLSSAAGCGSSESLVSLQTPRLDRVSALWRREETEAFRAECEDPVLVAYSSLPLHASSCGGKPADEDVPRREQRDRAALCATIESEHCPPLLCLGETRLVLHRGTKVSLFRLPSLSIVSELFPPFVASASAADFLSLSLSAAPTASRSSSPPPRRLESVVFLLGWCAPQRGRDSLCWFRLDLYSARDGRQVLLAVPPRGSVKTASPFSPFAASDAQPLPSNAFSSERNGEDEEAQREICESLKLAGQLPSSWHLWSNDQFIVAMQRHCYQTPRPNAPAEEEEEREEESEEESEEEEDFDEEPREVAARGGEESAWRRATEQEQREMKIRKKRLYTVVFWRIHGLYRHRRGGKTEQPPTPDAPDRLLRLRSGRKSNPDKGGRHRELKELTRAEQEEDRGREEEGDNREQAGERKEGAGEETAEREEEDRLLMVLGRKQYRIAGRWGCAVGALVEDLLLWSPSESLELHITRLASEKRQQSSSSLPRDSRRAENATDWHTNLEALPGLAAEFGGFSALAVSPVAPLHPLPPLTLPDFGASPVAKERERRSSLSSESRRATTDDWASSHSPSSDSDATDFSVLSASLFSSPSSSPSSSLASTPKADVSSSGSLTLPAQSPHPVHRSSSTRSSSSPSAVSSSVACASPASTSWSPSSSVSVVSPRTLLVAVGCSAGALLVGMLHRTPRPHKNSPARQPVGHRQAPFLYSSPSSSSPSTSSSCVYAEGGQRNVSRAPWHASAQGACSRFRGSGEVGEEESEFSFEVLWCINGECMDGWRVDSLALFLDAGILVATHDFSRAFDLRSGVCLSQFPAPAFRFSDAALRCAEARDSPAEQSTEDREPAGGNRRNTCRDRREGDRGREREDGGGERGNSGRGRAGETVPVAATVGGGGRRIVYLSINREASERHAGHVDYVLESVDFAPPSSAPLPCELLSPSSSAADSSLSPWKEDHETPETAVGDARDRPGVHTAEDCTRWWRSCRGCRAAPGNLREAETGELFCSPLCFEASQCTCAGDSKADTTRSCAAETSPLV</sequence>
<feature type="region of interest" description="Disordered" evidence="1">
    <location>
        <begin position="157"/>
        <end position="253"/>
    </location>
</feature>
<proteinExistence type="predicted"/>
<feature type="compositionally biased region" description="Basic and acidic residues" evidence="1">
    <location>
        <begin position="762"/>
        <end position="783"/>
    </location>
</feature>
<feature type="region of interest" description="Disordered" evidence="1">
    <location>
        <begin position="1285"/>
        <end position="1342"/>
    </location>
</feature>
<feature type="compositionally biased region" description="Acidic residues" evidence="1">
    <location>
        <begin position="737"/>
        <end position="761"/>
    </location>
</feature>
<reference evidence="2 3" key="1">
    <citation type="submission" date="2014-05" db="EMBL/GenBank/DDBJ databases">
        <authorList>
            <person name="Sibley D."/>
            <person name="Venepally P."/>
            <person name="Karamycheva S."/>
            <person name="Hadjithomas M."/>
            <person name="Khan A."/>
            <person name="Brunk B."/>
            <person name="Roos D."/>
            <person name="Caler E."/>
            <person name="Lorenzi H."/>
        </authorList>
    </citation>
    <scope>NUCLEOTIDE SEQUENCE [LARGE SCALE GENOMIC DNA]</scope>
    <source>
        <strain evidence="2 3">RUB</strain>
    </source>
</reference>
<dbReference type="VEuPathDB" id="ToxoDB:TGRUB_232320"/>
<dbReference type="EMBL" id="AFYV02000851">
    <property type="protein sequence ID" value="KFG63777.1"/>
    <property type="molecule type" value="Genomic_DNA"/>
</dbReference>
<comment type="caution">
    <text evidence="2">The sequence shown here is derived from an EMBL/GenBank/DDBJ whole genome shotgun (WGS) entry which is preliminary data.</text>
</comment>
<name>A0A086M4F9_TOXGO</name>
<feature type="compositionally biased region" description="Basic and acidic residues" evidence="1">
    <location>
        <begin position="374"/>
        <end position="403"/>
    </location>
</feature>
<feature type="compositionally biased region" description="Basic and acidic residues" evidence="1">
    <location>
        <begin position="285"/>
        <end position="304"/>
    </location>
</feature>
<feature type="region of interest" description="Disordered" evidence="1">
    <location>
        <begin position="283"/>
        <end position="325"/>
    </location>
</feature>
<evidence type="ECO:0000313" key="3">
    <source>
        <dbReference type="Proteomes" id="UP000028834"/>
    </source>
</evidence>
<feature type="compositionally biased region" description="Low complexity" evidence="1">
    <location>
        <begin position="1019"/>
        <end position="1032"/>
    </location>
</feature>
<gene>
    <name evidence="2" type="ORF">TGRUB_232320</name>
</gene>
<feature type="compositionally biased region" description="Basic and acidic residues" evidence="1">
    <location>
        <begin position="206"/>
        <end position="221"/>
    </location>
</feature>
<feature type="region of interest" description="Disordered" evidence="1">
    <location>
        <begin position="730"/>
        <end position="783"/>
    </location>
</feature>
<feature type="region of interest" description="Disordered" evidence="1">
    <location>
        <begin position="34"/>
        <end position="57"/>
    </location>
</feature>
<feature type="region of interest" description="Disordered" evidence="1">
    <location>
        <begin position="374"/>
        <end position="409"/>
    </location>
</feature>
<feature type="compositionally biased region" description="Basic and acidic residues" evidence="1">
    <location>
        <begin position="833"/>
        <end position="875"/>
    </location>
</feature>
<feature type="compositionally biased region" description="Polar residues" evidence="1">
    <location>
        <begin position="243"/>
        <end position="253"/>
    </location>
</feature>
<feature type="region of interest" description="Disordered" evidence="1">
    <location>
        <begin position="1391"/>
        <end position="1424"/>
    </location>
</feature>
<feature type="compositionally biased region" description="Basic and acidic residues" evidence="1">
    <location>
        <begin position="1000"/>
        <end position="1018"/>
    </location>
</feature>
<dbReference type="PANTHER" id="PTHR24216">
    <property type="entry name" value="PAXILLIN-RELATED"/>
    <property type="match status" value="1"/>
</dbReference>
<feature type="compositionally biased region" description="Low complexity" evidence="1">
    <location>
        <begin position="1391"/>
        <end position="1403"/>
    </location>
</feature>
<feature type="region of interest" description="Disordered" evidence="1">
    <location>
        <begin position="664"/>
        <end position="695"/>
    </location>
</feature>
<dbReference type="OrthoDB" id="10528138at2759"/>
<accession>A0A086M4F9</accession>
<feature type="compositionally biased region" description="Basic and acidic residues" evidence="1">
    <location>
        <begin position="1404"/>
        <end position="1424"/>
    </location>
</feature>
<feature type="region of interest" description="Disordered" evidence="1">
    <location>
        <begin position="1046"/>
        <end position="1096"/>
    </location>
</feature>
<protein>
    <submittedName>
        <fullName evidence="2">Uncharacterized protein</fullName>
    </submittedName>
</protein>
<feature type="region of interest" description="Disordered" evidence="1">
    <location>
        <begin position="808"/>
        <end position="884"/>
    </location>
</feature>
<feature type="compositionally biased region" description="Basic and acidic residues" evidence="1">
    <location>
        <begin position="1306"/>
        <end position="1324"/>
    </location>
</feature>
<feature type="compositionally biased region" description="Polar residues" evidence="1">
    <location>
        <begin position="1063"/>
        <end position="1073"/>
    </location>
</feature>
<feature type="compositionally biased region" description="Low complexity" evidence="1">
    <location>
        <begin position="1081"/>
        <end position="1096"/>
    </location>
</feature>